<dbReference type="Proteomes" id="UP000059188">
    <property type="component" value="Unassembled WGS sequence"/>
</dbReference>
<dbReference type="EC" id="3.5.4.4" evidence="4"/>
<dbReference type="Pfam" id="PF00962">
    <property type="entry name" value="A_deaminase"/>
    <property type="match status" value="1"/>
</dbReference>
<evidence type="ECO:0000256" key="7">
    <source>
        <dbReference type="ARBA" id="ARBA00022729"/>
    </source>
</evidence>
<dbReference type="GO" id="GO:0046872">
    <property type="term" value="F:metal ion binding"/>
    <property type="evidence" value="ECO:0007669"/>
    <property type="project" value="UniProtKB-KW"/>
</dbReference>
<comment type="cofactor">
    <cofactor evidence="1">
        <name>Zn(2+)</name>
        <dbReference type="ChEBI" id="CHEBI:29105"/>
    </cofactor>
</comment>
<dbReference type="PANTHER" id="PTHR11409">
    <property type="entry name" value="ADENOSINE DEAMINASE"/>
    <property type="match status" value="1"/>
</dbReference>
<dbReference type="InterPro" id="IPR001365">
    <property type="entry name" value="A_deaminase_dom"/>
</dbReference>
<proteinExistence type="inferred from homology"/>
<dbReference type="OrthoDB" id="7202371at2759"/>
<evidence type="ECO:0000256" key="3">
    <source>
        <dbReference type="ARBA" id="ARBA00006083"/>
    </source>
</evidence>
<evidence type="ECO:0000256" key="9">
    <source>
        <dbReference type="ARBA" id="ARBA00047764"/>
    </source>
</evidence>
<dbReference type="GO" id="GO:0005576">
    <property type="term" value="C:extracellular region"/>
    <property type="evidence" value="ECO:0007669"/>
    <property type="project" value="UniProtKB-SubCell"/>
</dbReference>
<evidence type="ECO:0000256" key="2">
    <source>
        <dbReference type="ARBA" id="ARBA00004613"/>
    </source>
</evidence>
<dbReference type="GO" id="GO:0046103">
    <property type="term" value="P:inosine biosynthetic process"/>
    <property type="evidence" value="ECO:0007669"/>
    <property type="project" value="TreeGrafter"/>
</dbReference>
<name>A0A0B7FJ10_THACB</name>
<dbReference type="FunFam" id="3.20.20.140:FF:000017">
    <property type="entry name" value="Adenosine deaminase 2"/>
    <property type="match status" value="1"/>
</dbReference>
<evidence type="ECO:0000313" key="11">
    <source>
        <dbReference type="EMBL" id="CEL56914.1"/>
    </source>
</evidence>
<dbReference type="InterPro" id="IPR032466">
    <property type="entry name" value="Metal_Hydrolase"/>
</dbReference>
<keyword evidence="5" id="KW-0964">Secreted</keyword>
<gene>
    <name evidence="11" type="ORF">RSOLAG1IB_08192</name>
</gene>
<evidence type="ECO:0000256" key="4">
    <source>
        <dbReference type="ARBA" id="ARBA00012784"/>
    </source>
</evidence>
<evidence type="ECO:0000259" key="10">
    <source>
        <dbReference type="Pfam" id="PF00962"/>
    </source>
</evidence>
<comment type="subcellular location">
    <subcellularLocation>
        <location evidence="2">Secreted</location>
    </subcellularLocation>
</comment>
<dbReference type="SUPFAM" id="SSF51556">
    <property type="entry name" value="Metallo-dependent hydrolases"/>
    <property type="match status" value="1"/>
</dbReference>
<sequence length="534" mass="60431">MRGIDSDVNEYTQKRASLITAENALRFDAEAIAGATENEKRAAEIVDTLRVREVNEIWNASEGSGMLMHPDMGFLTVRGAIMNTELYRTIKKLPKGGLLRGHMNTMCDVEFIYRLALDYPAIHIRVGSRITPNAPLPLPEFKPLAPELALEYANAPLLTSADYTPGTWVSLGRARDGYSYGGPEAFDKWIIGLLAITDEPTKDDGTLDKTTAKFFKGYRVARGIVCYEPVLKRFFRRILLSLVEDGVCYAEIRTNFSHKMDMREDGSETFSHRDYLVLFAEAVQEIKYKMKSEGREDEFVGAKLIYCVYRTFNKQKLQWYLEDCIALKAEFPELIAGFDFLGPESRGNLIWDYVESLIWFRQEMKRRELDIPFLFLVGEPMQNEKKAESNLYDALLLGAKRIGHGVNLTKHPLLMQMAKEKGVAVEVCSISNELLGLTSLIHHPLTTLLNYGVPVVLCPDNPASYGYAGLSFDFFQAMVCSNKSNLLSLKQLAKQSLQYSCLNSEEMKSAHEAWERRWHSFVDGIVGGQLESEN</sequence>
<protein>
    <recommendedName>
        <fullName evidence="4">adenosine deaminase</fullName>
        <ecNumber evidence="4">3.5.4.4</ecNumber>
    </recommendedName>
</protein>
<reference evidence="11 12" key="1">
    <citation type="submission" date="2014-11" db="EMBL/GenBank/DDBJ databases">
        <authorList>
            <person name="Wibberg Daniel"/>
        </authorList>
    </citation>
    <scope>NUCLEOTIDE SEQUENCE [LARGE SCALE GENOMIC DNA]</scope>
    <source>
        <strain evidence="11">Rhizoctonia solani AG1-IB 7/3/14</strain>
    </source>
</reference>
<keyword evidence="12" id="KW-1185">Reference proteome</keyword>
<evidence type="ECO:0000256" key="6">
    <source>
        <dbReference type="ARBA" id="ARBA00022723"/>
    </source>
</evidence>
<evidence type="ECO:0000256" key="8">
    <source>
        <dbReference type="ARBA" id="ARBA00022801"/>
    </source>
</evidence>
<accession>A0A0B7FJ10</accession>
<evidence type="ECO:0000256" key="1">
    <source>
        <dbReference type="ARBA" id="ARBA00001947"/>
    </source>
</evidence>
<comment type="similarity">
    <text evidence="3">Belongs to the metallo-dependent hydrolases superfamily. Adenosine and AMP deaminases family. ADGF subfamily.</text>
</comment>
<evidence type="ECO:0000313" key="12">
    <source>
        <dbReference type="Proteomes" id="UP000059188"/>
    </source>
</evidence>
<keyword evidence="7" id="KW-0732">Signal</keyword>
<dbReference type="InterPro" id="IPR006330">
    <property type="entry name" value="Ado/ade_deaminase"/>
</dbReference>
<dbReference type="EMBL" id="LN679125">
    <property type="protein sequence ID" value="CEL56914.1"/>
    <property type="molecule type" value="Genomic_DNA"/>
</dbReference>
<dbReference type="PANTHER" id="PTHR11409:SF39">
    <property type="entry name" value="ADENOSINE DEAMINASE 2"/>
    <property type="match status" value="1"/>
</dbReference>
<dbReference type="Gene3D" id="3.20.20.140">
    <property type="entry name" value="Metal-dependent hydrolases"/>
    <property type="match status" value="1"/>
</dbReference>
<dbReference type="GO" id="GO:0006154">
    <property type="term" value="P:adenosine catabolic process"/>
    <property type="evidence" value="ECO:0007669"/>
    <property type="project" value="TreeGrafter"/>
</dbReference>
<keyword evidence="8" id="KW-0378">Hydrolase</keyword>
<evidence type="ECO:0000256" key="5">
    <source>
        <dbReference type="ARBA" id="ARBA00022525"/>
    </source>
</evidence>
<feature type="domain" description="Adenosine deaminase" evidence="10">
    <location>
        <begin position="212"/>
        <end position="508"/>
    </location>
</feature>
<organism evidence="11 12">
    <name type="scientific">Thanatephorus cucumeris (strain AG1-IB / isolate 7/3/14)</name>
    <name type="common">Lettuce bottom rot fungus</name>
    <name type="synonym">Rhizoctonia solani</name>
    <dbReference type="NCBI Taxonomy" id="1108050"/>
    <lineage>
        <taxon>Eukaryota</taxon>
        <taxon>Fungi</taxon>
        <taxon>Dikarya</taxon>
        <taxon>Basidiomycota</taxon>
        <taxon>Agaricomycotina</taxon>
        <taxon>Agaricomycetes</taxon>
        <taxon>Cantharellales</taxon>
        <taxon>Ceratobasidiaceae</taxon>
        <taxon>Rhizoctonia</taxon>
        <taxon>Rhizoctonia solani AG-1</taxon>
    </lineage>
</organism>
<keyword evidence="6" id="KW-0479">Metal-binding</keyword>
<comment type="catalytic activity">
    <reaction evidence="9">
        <text>adenosine + H2O + H(+) = inosine + NH4(+)</text>
        <dbReference type="Rhea" id="RHEA:24408"/>
        <dbReference type="ChEBI" id="CHEBI:15377"/>
        <dbReference type="ChEBI" id="CHEBI:15378"/>
        <dbReference type="ChEBI" id="CHEBI:16335"/>
        <dbReference type="ChEBI" id="CHEBI:17596"/>
        <dbReference type="ChEBI" id="CHEBI:28938"/>
        <dbReference type="EC" id="3.5.4.4"/>
    </reaction>
</comment>
<dbReference type="AlphaFoldDB" id="A0A0B7FJ10"/>
<dbReference type="GO" id="GO:0004000">
    <property type="term" value="F:adenosine deaminase activity"/>
    <property type="evidence" value="ECO:0007669"/>
    <property type="project" value="TreeGrafter"/>
</dbReference>
<dbReference type="STRING" id="1108050.A0A0B7FJ10"/>